<comment type="caution">
    <text evidence="1">The sequence shown here is derived from an EMBL/GenBank/DDBJ whole genome shotgun (WGS) entry which is preliminary data.</text>
</comment>
<protein>
    <recommendedName>
        <fullName evidence="2">Pyridoxamine 5'-phosphate oxidase putative domain-containing protein</fullName>
    </recommendedName>
</protein>
<proteinExistence type="predicted"/>
<accession>X0ZYU3</accession>
<organism evidence="1">
    <name type="scientific">marine sediment metagenome</name>
    <dbReference type="NCBI Taxonomy" id="412755"/>
    <lineage>
        <taxon>unclassified sequences</taxon>
        <taxon>metagenomes</taxon>
        <taxon>ecological metagenomes</taxon>
    </lineage>
</organism>
<evidence type="ECO:0000313" key="1">
    <source>
        <dbReference type="EMBL" id="GAG75010.1"/>
    </source>
</evidence>
<reference evidence="1" key="1">
    <citation type="journal article" date="2014" name="Front. Microbiol.">
        <title>High frequency of phylogenetically diverse reductive dehalogenase-homologous genes in deep subseafloor sedimentary metagenomes.</title>
        <authorList>
            <person name="Kawai M."/>
            <person name="Futagami T."/>
            <person name="Toyoda A."/>
            <person name="Takaki Y."/>
            <person name="Nishi S."/>
            <person name="Hori S."/>
            <person name="Arai W."/>
            <person name="Tsubouchi T."/>
            <person name="Morono Y."/>
            <person name="Uchiyama I."/>
            <person name="Ito T."/>
            <person name="Fujiyama A."/>
            <person name="Inagaki F."/>
            <person name="Takami H."/>
        </authorList>
    </citation>
    <scope>NUCLEOTIDE SEQUENCE</scope>
    <source>
        <strain evidence="1">Expedition CK06-06</strain>
    </source>
</reference>
<gene>
    <name evidence="1" type="ORF">S01H4_34776</name>
</gene>
<dbReference type="Gene3D" id="2.30.110.10">
    <property type="entry name" value="Electron Transport, Fmn-binding Protein, Chain A"/>
    <property type="match status" value="1"/>
</dbReference>
<feature type="non-terminal residue" evidence="1">
    <location>
        <position position="1"/>
    </location>
</feature>
<dbReference type="InterPro" id="IPR012349">
    <property type="entry name" value="Split_barrel_FMN-bd"/>
</dbReference>
<name>X0ZYU3_9ZZZZ</name>
<dbReference type="SUPFAM" id="SSF50475">
    <property type="entry name" value="FMN-binding split barrel"/>
    <property type="match status" value="1"/>
</dbReference>
<dbReference type="AlphaFoldDB" id="X0ZYU3"/>
<evidence type="ECO:0008006" key="2">
    <source>
        <dbReference type="Google" id="ProtNLM"/>
    </source>
</evidence>
<dbReference type="EMBL" id="BART01018418">
    <property type="protein sequence ID" value="GAG75010.1"/>
    <property type="molecule type" value="Genomic_DNA"/>
</dbReference>
<sequence>VTIDSNIGPKGIIIEGTAELEELGEEIELRLIQRYVSPENLDKYVEYAHADLPSVLLRIRPEKTITWDYSKLNRNFL</sequence>